<reference evidence="10 11" key="1">
    <citation type="submission" date="2024-01" db="EMBL/GenBank/DDBJ databases">
        <title>The genomes of 5 underutilized Papilionoideae crops provide insights into root nodulation and disease resistanc.</title>
        <authorList>
            <person name="Yuan L."/>
        </authorList>
    </citation>
    <scope>NUCLEOTIDE SEQUENCE [LARGE SCALE GENOMIC DNA]</scope>
    <source>
        <strain evidence="10">ZHUSHIDOU_FW_LH</strain>
        <tissue evidence="10">Leaf</tissue>
    </source>
</reference>
<evidence type="ECO:0000256" key="6">
    <source>
        <dbReference type="ARBA" id="ARBA00023163"/>
    </source>
</evidence>
<keyword evidence="2" id="KW-0479">Metal-binding</keyword>
<dbReference type="PROSITE" id="PS00028">
    <property type="entry name" value="ZINC_FINGER_C2H2_1"/>
    <property type="match status" value="1"/>
</dbReference>
<evidence type="ECO:0000313" key="11">
    <source>
        <dbReference type="Proteomes" id="UP001372338"/>
    </source>
</evidence>
<dbReference type="InterPro" id="IPR036236">
    <property type="entry name" value="Znf_C2H2_sf"/>
</dbReference>
<dbReference type="Gene3D" id="3.30.160.60">
    <property type="entry name" value="Classic Zinc Finger"/>
    <property type="match status" value="1"/>
</dbReference>
<evidence type="ECO:0000256" key="8">
    <source>
        <dbReference type="PROSITE-ProRule" id="PRU00042"/>
    </source>
</evidence>
<dbReference type="PANTHER" id="PTHR45801:SF111">
    <property type="entry name" value="C2H2 AND C2HC ZINC FINGERS SUPERFAMILY PROTEIN"/>
    <property type="match status" value="1"/>
</dbReference>
<dbReference type="AlphaFoldDB" id="A0AAN9IW63"/>
<keyword evidence="3 8" id="KW-0863">Zinc-finger</keyword>
<protein>
    <recommendedName>
        <fullName evidence="9">C2H2-type domain-containing protein</fullName>
    </recommendedName>
</protein>
<dbReference type="PANTHER" id="PTHR45801">
    <property type="entry name" value="OS07G0101800 PROTEIN"/>
    <property type="match status" value="1"/>
</dbReference>
<dbReference type="InterPro" id="IPR052426">
    <property type="entry name" value="Plant_dev_regulator"/>
</dbReference>
<evidence type="ECO:0000256" key="2">
    <source>
        <dbReference type="ARBA" id="ARBA00022723"/>
    </source>
</evidence>
<evidence type="ECO:0000256" key="5">
    <source>
        <dbReference type="ARBA" id="ARBA00023015"/>
    </source>
</evidence>
<gene>
    <name evidence="10" type="ORF">RIF29_00794</name>
</gene>
<dbReference type="InterPro" id="IPR013087">
    <property type="entry name" value="Znf_C2H2_type"/>
</dbReference>
<evidence type="ECO:0000259" key="9">
    <source>
        <dbReference type="PROSITE" id="PS50157"/>
    </source>
</evidence>
<comment type="caution">
    <text evidence="10">The sequence shown here is derived from an EMBL/GenBank/DDBJ whole genome shotgun (WGS) entry which is preliminary data.</text>
</comment>
<evidence type="ECO:0000256" key="1">
    <source>
        <dbReference type="ARBA" id="ARBA00004123"/>
    </source>
</evidence>
<evidence type="ECO:0000256" key="3">
    <source>
        <dbReference type="ARBA" id="ARBA00022771"/>
    </source>
</evidence>
<keyword evidence="11" id="KW-1185">Reference proteome</keyword>
<dbReference type="SUPFAM" id="SSF57667">
    <property type="entry name" value="beta-beta-alpha zinc fingers"/>
    <property type="match status" value="1"/>
</dbReference>
<keyword evidence="6" id="KW-0804">Transcription</keyword>
<evidence type="ECO:0000313" key="10">
    <source>
        <dbReference type="EMBL" id="KAK7287513.1"/>
    </source>
</evidence>
<dbReference type="GO" id="GO:0008270">
    <property type="term" value="F:zinc ion binding"/>
    <property type="evidence" value="ECO:0007669"/>
    <property type="project" value="UniProtKB-KW"/>
</dbReference>
<dbReference type="Proteomes" id="UP001372338">
    <property type="component" value="Unassembled WGS sequence"/>
</dbReference>
<organism evidence="10 11">
    <name type="scientific">Crotalaria pallida</name>
    <name type="common">Smooth rattlebox</name>
    <name type="synonym">Crotalaria striata</name>
    <dbReference type="NCBI Taxonomy" id="3830"/>
    <lineage>
        <taxon>Eukaryota</taxon>
        <taxon>Viridiplantae</taxon>
        <taxon>Streptophyta</taxon>
        <taxon>Embryophyta</taxon>
        <taxon>Tracheophyta</taxon>
        <taxon>Spermatophyta</taxon>
        <taxon>Magnoliopsida</taxon>
        <taxon>eudicotyledons</taxon>
        <taxon>Gunneridae</taxon>
        <taxon>Pentapetalae</taxon>
        <taxon>rosids</taxon>
        <taxon>fabids</taxon>
        <taxon>Fabales</taxon>
        <taxon>Fabaceae</taxon>
        <taxon>Papilionoideae</taxon>
        <taxon>50 kb inversion clade</taxon>
        <taxon>genistoids sensu lato</taxon>
        <taxon>core genistoids</taxon>
        <taxon>Crotalarieae</taxon>
        <taxon>Crotalaria</taxon>
    </lineage>
</organism>
<evidence type="ECO:0000256" key="4">
    <source>
        <dbReference type="ARBA" id="ARBA00022833"/>
    </source>
</evidence>
<dbReference type="PROSITE" id="PS50157">
    <property type="entry name" value="ZINC_FINGER_C2H2_2"/>
    <property type="match status" value="1"/>
</dbReference>
<name>A0AAN9IW63_CROPI</name>
<dbReference type="GO" id="GO:0005634">
    <property type="term" value="C:nucleus"/>
    <property type="evidence" value="ECO:0007669"/>
    <property type="project" value="UniProtKB-SubCell"/>
</dbReference>
<evidence type="ECO:0000256" key="7">
    <source>
        <dbReference type="ARBA" id="ARBA00023242"/>
    </source>
</evidence>
<keyword evidence="7" id="KW-0539">Nucleus</keyword>
<keyword evidence="4" id="KW-0862">Zinc</keyword>
<feature type="domain" description="C2H2-type" evidence="9">
    <location>
        <begin position="30"/>
        <end position="57"/>
    </location>
</feature>
<proteinExistence type="predicted"/>
<accession>A0AAN9IW63</accession>
<keyword evidence="5" id="KW-0805">Transcription regulation</keyword>
<comment type="subcellular location">
    <subcellularLocation>
        <location evidence="1">Nucleus</location>
    </subcellularLocation>
</comment>
<sequence>MESNPQNYGKAEYTRWSTDDQGETALVRSFTCAFCNRGFSNAQALGGHMNIHRRDRAKLRQSSEEKMTYVDISIKNATEHEAQPKDDDYVLERGKAIQVPLFTERQSSSKEIRATGSVVVERIEEKKTDLDLELRLGLEPLERSPTLSTREFF</sequence>
<dbReference type="EMBL" id="JAYWIO010000001">
    <property type="protein sequence ID" value="KAK7287513.1"/>
    <property type="molecule type" value="Genomic_DNA"/>
</dbReference>